<dbReference type="PATRIC" id="fig|2041.4.peg.535"/>
<dbReference type="PANTHER" id="PTHR43557">
    <property type="entry name" value="APOPTOSIS-INDUCING FACTOR 1"/>
    <property type="match status" value="1"/>
</dbReference>
<dbReference type="SUPFAM" id="SSF55424">
    <property type="entry name" value="FAD/NAD-linked reductases, dimerisation (C-terminal) domain"/>
    <property type="match status" value="1"/>
</dbReference>
<dbReference type="KEGG" id="aer:AERYTH_02535"/>
<dbReference type="InterPro" id="IPR050446">
    <property type="entry name" value="FAD-oxidoreductase/Apoptosis"/>
</dbReference>
<evidence type="ECO:0000256" key="3">
    <source>
        <dbReference type="ARBA" id="ARBA00022827"/>
    </source>
</evidence>
<evidence type="ECO:0000313" key="8">
    <source>
        <dbReference type="Proteomes" id="UP000067689"/>
    </source>
</evidence>
<dbReference type="AlphaFoldDB" id="A0A0U4CKD3"/>
<comment type="cofactor">
    <cofactor evidence="1">
        <name>FAD</name>
        <dbReference type="ChEBI" id="CHEBI:57692"/>
    </cofactor>
</comment>
<evidence type="ECO:0008006" key="9">
    <source>
        <dbReference type="Google" id="ProtNLM"/>
    </source>
</evidence>
<name>A0A0U4CKD3_9ACTN</name>
<evidence type="ECO:0000256" key="2">
    <source>
        <dbReference type="ARBA" id="ARBA00022630"/>
    </source>
</evidence>
<keyword evidence="3" id="KW-0274">FAD</keyword>
<dbReference type="InterPro" id="IPR016156">
    <property type="entry name" value="FAD/NAD-linked_Rdtase_dimer_sf"/>
</dbReference>
<evidence type="ECO:0000259" key="5">
    <source>
        <dbReference type="Pfam" id="PF07992"/>
    </source>
</evidence>
<accession>A0A0U4CKD3</accession>
<dbReference type="InterPro" id="IPR036188">
    <property type="entry name" value="FAD/NAD-bd_sf"/>
</dbReference>
<gene>
    <name evidence="7" type="ORF">AERYTH_02535</name>
</gene>
<dbReference type="SUPFAM" id="SSF51905">
    <property type="entry name" value="FAD/NAD(P)-binding domain"/>
    <property type="match status" value="2"/>
</dbReference>
<dbReference type="PANTHER" id="PTHR43557:SF2">
    <property type="entry name" value="RIESKE DOMAIN-CONTAINING PROTEIN-RELATED"/>
    <property type="match status" value="1"/>
</dbReference>
<organism evidence="7 8">
    <name type="scientific">Aeromicrobium erythreum</name>
    <dbReference type="NCBI Taxonomy" id="2041"/>
    <lineage>
        <taxon>Bacteria</taxon>
        <taxon>Bacillati</taxon>
        <taxon>Actinomycetota</taxon>
        <taxon>Actinomycetes</taxon>
        <taxon>Propionibacteriales</taxon>
        <taxon>Nocardioidaceae</taxon>
        <taxon>Aeromicrobium</taxon>
    </lineage>
</organism>
<dbReference type="Pfam" id="PF07992">
    <property type="entry name" value="Pyr_redox_2"/>
    <property type="match status" value="1"/>
</dbReference>
<dbReference type="Gene3D" id="3.50.50.60">
    <property type="entry name" value="FAD/NAD(P)-binding domain"/>
    <property type="match status" value="2"/>
</dbReference>
<dbReference type="Gene3D" id="3.30.390.30">
    <property type="match status" value="1"/>
</dbReference>
<keyword evidence="8" id="KW-1185">Reference proteome</keyword>
<keyword evidence="4" id="KW-0560">Oxidoreductase</keyword>
<feature type="domain" description="Reductase C-terminal" evidence="6">
    <location>
        <begin position="313"/>
        <end position="398"/>
    </location>
</feature>
<keyword evidence="2" id="KW-0285">Flavoprotein</keyword>
<dbReference type="InterPro" id="IPR028202">
    <property type="entry name" value="Reductase_C"/>
</dbReference>
<dbReference type="RefSeq" id="WP_067854255.1">
    <property type="nucleotide sequence ID" value="NZ_CP011502.1"/>
</dbReference>
<dbReference type="InterPro" id="IPR023753">
    <property type="entry name" value="FAD/NAD-binding_dom"/>
</dbReference>
<evidence type="ECO:0000256" key="1">
    <source>
        <dbReference type="ARBA" id="ARBA00001974"/>
    </source>
</evidence>
<evidence type="ECO:0000256" key="4">
    <source>
        <dbReference type="ARBA" id="ARBA00023002"/>
    </source>
</evidence>
<evidence type="ECO:0000259" key="6">
    <source>
        <dbReference type="Pfam" id="PF14759"/>
    </source>
</evidence>
<dbReference type="Pfam" id="PF14759">
    <property type="entry name" value="Reductase_C"/>
    <property type="match status" value="1"/>
</dbReference>
<sequence length="399" mass="42305">MDIVIIGGGLAAAKAAAALRENGHDGGLTIIGDEDRLPYERPPLSKDVLLGEGTLDDAVVQPQEWYAEHDVRLVTGTEAERLDVEGHRVHLAGGQVVPFDKAVIATGARPAVPDAIAGAADAFFLRNAADVERLSTAFADASSVVVVGGGWIGLEVAAAARHHDLETTVVLRDDVPLEKVMGERIGGYFASLHTSHGVTLRAGERVDAVTARTVKLGGGEVLEADVVVLAVGATPNVELAQEAGLLVDDGIVTDEHFATSHPDVYAIGDVSATLHLGRGHAVRVEHWDDAVRQGEAVAQVLLGQDVTYDWEPYFFTDQYDLGMEYVGHGSGDDDVVVRGELDDGSGEGEFIVFWLHDGVVSAAMNVNIWDVQDDLRALVGREVDPERLADPSVELSALA</sequence>
<dbReference type="PRINTS" id="PR00368">
    <property type="entry name" value="FADPNR"/>
</dbReference>
<dbReference type="GO" id="GO:0016651">
    <property type="term" value="F:oxidoreductase activity, acting on NAD(P)H"/>
    <property type="evidence" value="ECO:0007669"/>
    <property type="project" value="TreeGrafter"/>
</dbReference>
<dbReference type="STRING" id="2041.AERYTH_02535"/>
<proteinExistence type="predicted"/>
<dbReference type="GO" id="GO:0005737">
    <property type="term" value="C:cytoplasm"/>
    <property type="evidence" value="ECO:0007669"/>
    <property type="project" value="TreeGrafter"/>
</dbReference>
<dbReference type="EMBL" id="CP011502">
    <property type="protein sequence ID" value="ALX03654.1"/>
    <property type="molecule type" value="Genomic_DNA"/>
</dbReference>
<protein>
    <recommendedName>
        <fullName evidence="9">Pyridine nucleotide-disulfide oxidoreductase</fullName>
    </recommendedName>
</protein>
<dbReference type="Proteomes" id="UP000067689">
    <property type="component" value="Chromosome"/>
</dbReference>
<dbReference type="OrthoDB" id="3568330at2"/>
<feature type="domain" description="FAD/NAD(P)-binding" evidence="5">
    <location>
        <begin position="1"/>
        <end position="294"/>
    </location>
</feature>
<dbReference type="PRINTS" id="PR00411">
    <property type="entry name" value="PNDRDTASEI"/>
</dbReference>
<evidence type="ECO:0000313" key="7">
    <source>
        <dbReference type="EMBL" id="ALX03654.1"/>
    </source>
</evidence>
<reference evidence="7 8" key="1">
    <citation type="journal article" date="1991" name="Int. J. Syst. Bacteriol.">
        <title>Description of the erythromycin-producing bacterium Arthrobacter sp. strain NRRL B-3381 as Aeromicrobium erythreum gen. nov., sp. nov.</title>
        <authorList>
            <person name="Miller E.S."/>
            <person name="Woese C.R."/>
            <person name="Brenner S."/>
        </authorList>
    </citation>
    <scope>NUCLEOTIDE SEQUENCE [LARGE SCALE GENOMIC DNA]</scope>
    <source>
        <strain evidence="7 8">AR18</strain>
    </source>
</reference>